<dbReference type="InterPro" id="IPR016181">
    <property type="entry name" value="Acyl_CoA_acyltransferase"/>
</dbReference>
<keyword evidence="1" id="KW-0808">Transferase</keyword>
<dbReference type="PROSITE" id="PS51186">
    <property type="entry name" value="GNAT"/>
    <property type="match status" value="1"/>
</dbReference>
<protein>
    <recommendedName>
        <fullName evidence="3">N-acetyltransferase domain-containing protein</fullName>
    </recommendedName>
</protein>
<keyword evidence="2" id="KW-0012">Acyltransferase</keyword>
<reference evidence="4" key="1">
    <citation type="submission" date="2021-06" db="EMBL/GenBank/DDBJ databases">
        <authorList>
            <consortium name="DOE Joint Genome Institute"/>
            <person name="Mondo S.J."/>
            <person name="Amses K.R."/>
            <person name="Simmons D.R."/>
            <person name="Longcore J.E."/>
            <person name="Seto K."/>
            <person name="Alves G.H."/>
            <person name="Bonds A.E."/>
            <person name="Quandt C.A."/>
            <person name="Davis W.J."/>
            <person name="Chang Y."/>
            <person name="Letcher P.M."/>
            <person name="Powell M.J."/>
            <person name="Kuo A."/>
            <person name="Labutti K."/>
            <person name="Pangilinan J."/>
            <person name="Andreopoulos W."/>
            <person name="Tritt A."/>
            <person name="Riley R."/>
            <person name="Hundley H."/>
            <person name="Johnson J."/>
            <person name="Lipzen A."/>
            <person name="Barry K."/>
            <person name="Berbee M.L."/>
            <person name="Buchler N.E."/>
            <person name="Grigoriev I.V."/>
            <person name="Spatafora J.W."/>
            <person name="Stajich J.E."/>
            <person name="James T.Y."/>
        </authorList>
    </citation>
    <scope>NUCLEOTIDE SEQUENCE</scope>
    <source>
        <strain evidence="4">AG</strain>
    </source>
</reference>
<dbReference type="GeneID" id="75912001"/>
<dbReference type="GO" id="GO:0016747">
    <property type="term" value="F:acyltransferase activity, transferring groups other than amino-acyl groups"/>
    <property type="evidence" value="ECO:0007669"/>
    <property type="project" value="InterPro"/>
</dbReference>
<reference evidence="4" key="2">
    <citation type="journal article" date="2022" name="Proc. Natl. Acad. Sci. U.S.A.">
        <title>Diploid-dominant life cycles characterize the early evolution of Fungi.</title>
        <authorList>
            <person name="Amses K.R."/>
            <person name="Simmons D.R."/>
            <person name="Longcore J.E."/>
            <person name="Mondo S.J."/>
            <person name="Seto K."/>
            <person name="Jeronimo G.H."/>
            <person name="Bonds A.E."/>
            <person name="Quandt C.A."/>
            <person name="Davis W.J."/>
            <person name="Chang Y."/>
            <person name="Federici B.A."/>
            <person name="Kuo A."/>
            <person name="LaButti K."/>
            <person name="Pangilinan J."/>
            <person name="Andreopoulos W."/>
            <person name="Tritt A."/>
            <person name="Riley R."/>
            <person name="Hundley H."/>
            <person name="Johnson J."/>
            <person name="Lipzen A."/>
            <person name="Barry K."/>
            <person name="Lang B.F."/>
            <person name="Cuomo C.A."/>
            <person name="Buchler N.E."/>
            <person name="Grigoriev I.V."/>
            <person name="Spatafora J.W."/>
            <person name="Stajich J.E."/>
            <person name="James T.Y."/>
        </authorList>
    </citation>
    <scope>NUCLEOTIDE SEQUENCE</scope>
    <source>
        <strain evidence="4">AG</strain>
    </source>
</reference>
<comment type="caution">
    <text evidence="4">The sequence shown here is derived from an EMBL/GenBank/DDBJ whole genome shotgun (WGS) entry which is preliminary data.</text>
</comment>
<dbReference type="PANTHER" id="PTHR43072:SF23">
    <property type="entry name" value="UPF0039 PROTEIN C11D3.02C"/>
    <property type="match status" value="1"/>
</dbReference>
<evidence type="ECO:0000313" key="4">
    <source>
        <dbReference type="EMBL" id="KAI8582394.1"/>
    </source>
</evidence>
<evidence type="ECO:0000256" key="1">
    <source>
        <dbReference type="ARBA" id="ARBA00022679"/>
    </source>
</evidence>
<dbReference type="SUPFAM" id="SSF55729">
    <property type="entry name" value="Acyl-CoA N-acyltransferases (Nat)"/>
    <property type="match status" value="1"/>
</dbReference>
<proteinExistence type="predicted"/>
<dbReference type="PANTHER" id="PTHR43072">
    <property type="entry name" value="N-ACETYLTRANSFERASE"/>
    <property type="match status" value="1"/>
</dbReference>
<dbReference type="Gene3D" id="3.40.630.30">
    <property type="match status" value="1"/>
</dbReference>
<gene>
    <name evidence="4" type="ORF">K450DRAFT_226976</name>
</gene>
<dbReference type="AlphaFoldDB" id="A0AAD5EFR7"/>
<dbReference type="InterPro" id="IPR000182">
    <property type="entry name" value="GNAT_dom"/>
</dbReference>
<dbReference type="Proteomes" id="UP001206595">
    <property type="component" value="Unassembled WGS sequence"/>
</dbReference>
<keyword evidence="5" id="KW-1185">Reference proteome</keyword>
<dbReference type="EMBL" id="MU620900">
    <property type="protein sequence ID" value="KAI8582394.1"/>
    <property type="molecule type" value="Genomic_DNA"/>
</dbReference>
<dbReference type="CDD" id="cd04301">
    <property type="entry name" value="NAT_SF"/>
    <property type="match status" value="1"/>
</dbReference>
<evidence type="ECO:0000313" key="5">
    <source>
        <dbReference type="Proteomes" id="UP001206595"/>
    </source>
</evidence>
<sequence length="207" mass="23407">MGKNLDSIVSLSSNSIERMNSSYYIRDATEADLPTIVEIYNEQILNSSSLFMYSPVGLDNRLEWFRTCKTKGFPIIVAVKKASDQEGELEQEEVAAYCSLGTFRDKPAYNASAEVSLYVHVNHRRQGLGKVLMDKIIEKADEIDIHAIVASITIENSVSLNLYSKLGFRHIGTFKDSGYKFGRWLDVAFYELILPNGDRIHPKTEDK</sequence>
<organism evidence="4 5">
    <name type="scientific">Umbelopsis ramanniana AG</name>
    <dbReference type="NCBI Taxonomy" id="1314678"/>
    <lineage>
        <taxon>Eukaryota</taxon>
        <taxon>Fungi</taxon>
        <taxon>Fungi incertae sedis</taxon>
        <taxon>Mucoromycota</taxon>
        <taxon>Mucoromycotina</taxon>
        <taxon>Umbelopsidomycetes</taxon>
        <taxon>Umbelopsidales</taxon>
        <taxon>Umbelopsidaceae</taxon>
        <taxon>Umbelopsis</taxon>
    </lineage>
</organism>
<name>A0AAD5EFR7_UMBRA</name>
<evidence type="ECO:0000259" key="3">
    <source>
        <dbReference type="PROSITE" id="PS51186"/>
    </source>
</evidence>
<feature type="domain" description="N-acetyltransferase" evidence="3">
    <location>
        <begin position="23"/>
        <end position="197"/>
    </location>
</feature>
<dbReference type="Pfam" id="PF13420">
    <property type="entry name" value="Acetyltransf_4"/>
    <property type="match status" value="1"/>
</dbReference>
<dbReference type="RefSeq" id="XP_051447398.1">
    <property type="nucleotide sequence ID" value="XM_051586653.1"/>
</dbReference>
<accession>A0AAD5EFR7</accession>
<evidence type="ECO:0000256" key="2">
    <source>
        <dbReference type="ARBA" id="ARBA00023315"/>
    </source>
</evidence>